<dbReference type="SUPFAM" id="SSF51445">
    <property type="entry name" value="(Trans)glycosidases"/>
    <property type="match status" value="1"/>
</dbReference>
<dbReference type="AlphaFoldDB" id="X1HIM2"/>
<feature type="non-terminal residue" evidence="1">
    <location>
        <position position="1"/>
    </location>
</feature>
<dbReference type="EMBL" id="BARU01008794">
    <property type="protein sequence ID" value="GAH45158.1"/>
    <property type="molecule type" value="Genomic_DNA"/>
</dbReference>
<comment type="caution">
    <text evidence="1">The sequence shown here is derived from an EMBL/GenBank/DDBJ whole genome shotgun (WGS) entry which is preliminary data.</text>
</comment>
<name>X1HIM2_9ZZZZ</name>
<organism evidence="1">
    <name type="scientific">marine sediment metagenome</name>
    <dbReference type="NCBI Taxonomy" id="412755"/>
    <lineage>
        <taxon>unclassified sequences</taxon>
        <taxon>metagenomes</taxon>
        <taxon>ecological metagenomes</taxon>
    </lineage>
</organism>
<evidence type="ECO:0000313" key="1">
    <source>
        <dbReference type="EMBL" id="GAH45158.1"/>
    </source>
</evidence>
<dbReference type="InterPro" id="IPR017853">
    <property type="entry name" value="GH"/>
</dbReference>
<evidence type="ECO:0008006" key="2">
    <source>
        <dbReference type="Google" id="ProtNLM"/>
    </source>
</evidence>
<protein>
    <recommendedName>
        <fullName evidence="2">Glycoside hydrolase family 2 catalytic domain-containing protein</fullName>
    </recommendedName>
</protein>
<accession>X1HIM2</accession>
<reference evidence="1" key="1">
    <citation type="journal article" date="2014" name="Front. Microbiol.">
        <title>High frequency of phylogenetically diverse reductive dehalogenase-homologous genes in deep subseafloor sedimentary metagenomes.</title>
        <authorList>
            <person name="Kawai M."/>
            <person name="Futagami T."/>
            <person name="Toyoda A."/>
            <person name="Takaki Y."/>
            <person name="Nishi S."/>
            <person name="Hori S."/>
            <person name="Arai W."/>
            <person name="Tsubouchi T."/>
            <person name="Morono Y."/>
            <person name="Uchiyama I."/>
            <person name="Ito T."/>
            <person name="Fujiyama A."/>
            <person name="Inagaki F."/>
            <person name="Takami H."/>
        </authorList>
    </citation>
    <scope>NUCLEOTIDE SEQUENCE</scope>
    <source>
        <strain evidence="1">Expedition CK06-06</strain>
    </source>
</reference>
<gene>
    <name evidence="1" type="ORF">S03H2_17100</name>
</gene>
<sequence>NQYYGWYEKQPEDLEPFGKDHSIRKPVIISETGGGAAFGFHGPKSQRWTEESQADLYNRLIDQIDKFDRVKGLTPWILFDFRTPWRVNRWQKGFNRKGLIDNSGKKKAAFKVLQCYYAFKSQRR</sequence>
<dbReference type="Gene3D" id="3.20.20.80">
    <property type="entry name" value="Glycosidases"/>
    <property type="match status" value="1"/>
</dbReference>
<proteinExistence type="predicted"/>